<comment type="caution">
    <text evidence="1">The sequence shown here is derived from an EMBL/GenBank/DDBJ whole genome shotgun (WGS) entry which is preliminary data.</text>
</comment>
<proteinExistence type="predicted"/>
<gene>
    <name evidence="1" type="ORF">G2W53_041247</name>
</gene>
<evidence type="ECO:0000313" key="2">
    <source>
        <dbReference type="Proteomes" id="UP000634136"/>
    </source>
</evidence>
<reference evidence="1" key="1">
    <citation type="submission" date="2020-09" db="EMBL/GenBank/DDBJ databases">
        <title>Genome-Enabled Discovery of Anthraquinone Biosynthesis in Senna tora.</title>
        <authorList>
            <person name="Kang S.-H."/>
            <person name="Pandey R.P."/>
            <person name="Lee C.-M."/>
            <person name="Sim J.-S."/>
            <person name="Jeong J.-T."/>
            <person name="Choi B.-S."/>
            <person name="Jung M."/>
            <person name="Ginzburg D."/>
            <person name="Zhao K."/>
            <person name="Won S.Y."/>
            <person name="Oh T.-J."/>
            <person name="Yu Y."/>
            <person name="Kim N.-H."/>
            <person name="Lee O.R."/>
            <person name="Lee T.-H."/>
            <person name="Bashyal P."/>
            <person name="Kim T.-S."/>
            <person name="Lee W.-H."/>
            <person name="Kawkins C."/>
            <person name="Kim C.-K."/>
            <person name="Kim J.S."/>
            <person name="Ahn B.O."/>
            <person name="Rhee S.Y."/>
            <person name="Sohng J.K."/>
        </authorList>
    </citation>
    <scope>NUCLEOTIDE SEQUENCE</scope>
    <source>
        <tissue evidence="1">Leaf</tissue>
    </source>
</reference>
<protein>
    <submittedName>
        <fullName evidence="1">Uncharacterized protein</fullName>
    </submittedName>
</protein>
<dbReference type="AlphaFoldDB" id="A0A834SFE2"/>
<evidence type="ECO:0000313" key="1">
    <source>
        <dbReference type="EMBL" id="KAF7802136.1"/>
    </source>
</evidence>
<sequence>MIRYRDNNQYHMNQIKEEMDSFKEQYEEWRGEYVDKQEYEPAPKWRELKDLTINWSAALGTESPSPIGKPNLSL</sequence>
<dbReference type="Proteomes" id="UP000634136">
    <property type="component" value="Unassembled WGS sequence"/>
</dbReference>
<accession>A0A834SFE2</accession>
<dbReference type="EMBL" id="JAAIUW010000013">
    <property type="protein sequence ID" value="KAF7802136.1"/>
    <property type="molecule type" value="Genomic_DNA"/>
</dbReference>
<name>A0A834SFE2_9FABA</name>
<organism evidence="1 2">
    <name type="scientific">Senna tora</name>
    <dbReference type="NCBI Taxonomy" id="362788"/>
    <lineage>
        <taxon>Eukaryota</taxon>
        <taxon>Viridiplantae</taxon>
        <taxon>Streptophyta</taxon>
        <taxon>Embryophyta</taxon>
        <taxon>Tracheophyta</taxon>
        <taxon>Spermatophyta</taxon>
        <taxon>Magnoliopsida</taxon>
        <taxon>eudicotyledons</taxon>
        <taxon>Gunneridae</taxon>
        <taxon>Pentapetalae</taxon>
        <taxon>rosids</taxon>
        <taxon>fabids</taxon>
        <taxon>Fabales</taxon>
        <taxon>Fabaceae</taxon>
        <taxon>Caesalpinioideae</taxon>
        <taxon>Cassia clade</taxon>
        <taxon>Senna</taxon>
    </lineage>
</organism>
<keyword evidence="2" id="KW-1185">Reference proteome</keyword>